<dbReference type="PANTHER" id="PTHR47756">
    <property type="entry name" value="BLL6612 PROTEIN-RELATED"/>
    <property type="match status" value="1"/>
</dbReference>
<feature type="domain" description="RNA polymerase sigma-70 region 2" evidence="1">
    <location>
        <begin position="20"/>
        <end position="80"/>
    </location>
</feature>
<evidence type="ECO:0000313" key="4">
    <source>
        <dbReference type="Proteomes" id="UP001156670"/>
    </source>
</evidence>
<evidence type="ECO:0000313" key="3">
    <source>
        <dbReference type="EMBL" id="GLQ95076.1"/>
    </source>
</evidence>
<proteinExistence type="predicted"/>
<evidence type="ECO:0000259" key="2">
    <source>
        <dbReference type="Pfam" id="PF20239"/>
    </source>
</evidence>
<name>A0ABQ5XX22_9GAMM</name>
<dbReference type="Proteomes" id="UP001156670">
    <property type="component" value="Unassembled WGS sequence"/>
</dbReference>
<dbReference type="InterPro" id="IPR013325">
    <property type="entry name" value="RNA_pol_sigma_r2"/>
</dbReference>
<keyword evidence="3" id="KW-0240">DNA-directed RNA polymerase</keyword>
<dbReference type="SUPFAM" id="SSF88946">
    <property type="entry name" value="Sigma2 domain of RNA polymerase sigma factors"/>
    <property type="match status" value="1"/>
</dbReference>
<evidence type="ECO:0000259" key="1">
    <source>
        <dbReference type="Pfam" id="PF04542"/>
    </source>
</evidence>
<gene>
    <name evidence="3" type="ORF">GCM10007901_40290</name>
</gene>
<dbReference type="PANTHER" id="PTHR47756:SF2">
    <property type="entry name" value="BLL6612 PROTEIN"/>
    <property type="match status" value="1"/>
</dbReference>
<protein>
    <submittedName>
        <fullName evidence="3">DNA-directed RNA polymerase sigma-70 factor</fullName>
    </submittedName>
</protein>
<accession>A0ABQ5XX22</accession>
<organism evidence="3 4">
    <name type="scientific">Dyella acidisoli</name>
    <dbReference type="NCBI Taxonomy" id="1867834"/>
    <lineage>
        <taxon>Bacteria</taxon>
        <taxon>Pseudomonadati</taxon>
        <taxon>Pseudomonadota</taxon>
        <taxon>Gammaproteobacteria</taxon>
        <taxon>Lysobacterales</taxon>
        <taxon>Rhodanobacteraceae</taxon>
        <taxon>Dyella</taxon>
    </lineage>
</organism>
<dbReference type="InterPro" id="IPR007627">
    <property type="entry name" value="RNA_pol_sigma70_r2"/>
</dbReference>
<sequence length="420" mass="46449">MNDALPAQAVASGIARHSYGKLLAYLAADMHDVSAAEDALAEAFAAALADWPVHGCPDNPESWLMTVARRKGIDGVRRRSSGEAAAVQLQTMAEMQAECMETDDEENFPDRRLALLFACAHPAIEVNIRAPLMLQTVLGLDAKIIASAFLVSPEAMCKRLGRAKQKIREAGIPFAIPEREAWAERLDGVLAAVYAAYAEGWSDPGDADLLRRDLVEEAIFLARLLTELLPEEPETHGLLAGMLYAEARRRARRNAQGEYVPFAEQNMGLWDTVMIDEAEVLLQRASSFGRIGRYQLEAALQSAHIERRRSGRSNWMPEVQLYDALYALTGSPVVALNRALAIAEVEGVEAAIAVISELSSDKRLAEYQPYWAARAALFARMGDDREALHAYDMAIGLARDPAVRRFLQRRQDEIAAMRRY</sequence>
<keyword evidence="4" id="KW-1185">Reference proteome</keyword>
<keyword evidence="3" id="KW-0804">Transcription</keyword>
<dbReference type="EMBL" id="BSOB01000053">
    <property type="protein sequence ID" value="GLQ95076.1"/>
    <property type="molecule type" value="Genomic_DNA"/>
</dbReference>
<comment type="caution">
    <text evidence="3">The sequence shown here is derived from an EMBL/GenBank/DDBJ whole genome shotgun (WGS) entry which is preliminary data.</text>
</comment>
<dbReference type="Pfam" id="PF04542">
    <property type="entry name" value="Sigma70_r2"/>
    <property type="match status" value="1"/>
</dbReference>
<dbReference type="Pfam" id="PF20239">
    <property type="entry name" value="DUF6596"/>
    <property type="match status" value="1"/>
</dbReference>
<feature type="domain" description="DUF6596" evidence="2">
    <location>
        <begin position="185"/>
        <end position="285"/>
    </location>
</feature>
<dbReference type="GO" id="GO:0000428">
    <property type="term" value="C:DNA-directed RNA polymerase complex"/>
    <property type="evidence" value="ECO:0007669"/>
    <property type="project" value="UniProtKB-KW"/>
</dbReference>
<dbReference type="InterPro" id="IPR046531">
    <property type="entry name" value="DUF6596"/>
</dbReference>
<dbReference type="RefSeq" id="WP_284322760.1">
    <property type="nucleotide sequence ID" value="NZ_BSOB01000053.1"/>
</dbReference>
<reference evidence="4" key="1">
    <citation type="journal article" date="2019" name="Int. J. Syst. Evol. Microbiol.">
        <title>The Global Catalogue of Microorganisms (GCM) 10K type strain sequencing project: providing services to taxonomists for standard genome sequencing and annotation.</title>
        <authorList>
            <consortium name="The Broad Institute Genomics Platform"/>
            <consortium name="The Broad Institute Genome Sequencing Center for Infectious Disease"/>
            <person name="Wu L."/>
            <person name="Ma J."/>
        </authorList>
    </citation>
    <scope>NUCLEOTIDE SEQUENCE [LARGE SCALE GENOMIC DNA]</scope>
    <source>
        <strain evidence="4">NBRC 111980</strain>
    </source>
</reference>
<dbReference type="Gene3D" id="1.10.1740.10">
    <property type="match status" value="1"/>
</dbReference>